<name>A0A9R1VNK7_LACSA</name>
<reference evidence="1 2" key="1">
    <citation type="journal article" date="2017" name="Nat. Commun.">
        <title>Genome assembly with in vitro proximity ligation data and whole-genome triplication in lettuce.</title>
        <authorList>
            <person name="Reyes-Chin-Wo S."/>
            <person name="Wang Z."/>
            <person name="Yang X."/>
            <person name="Kozik A."/>
            <person name="Arikit S."/>
            <person name="Song C."/>
            <person name="Xia L."/>
            <person name="Froenicke L."/>
            <person name="Lavelle D.O."/>
            <person name="Truco M.J."/>
            <person name="Xia R."/>
            <person name="Zhu S."/>
            <person name="Xu C."/>
            <person name="Xu H."/>
            <person name="Xu X."/>
            <person name="Cox K."/>
            <person name="Korf I."/>
            <person name="Meyers B.C."/>
            <person name="Michelmore R.W."/>
        </authorList>
    </citation>
    <scope>NUCLEOTIDE SEQUENCE [LARGE SCALE GENOMIC DNA]</scope>
    <source>
        <strain evidence="2">cv. Salinas</strain>
        <tissue evidence="1">Seedlings</tissue>
    </source>
</reference>
<evidence type="ECO:0000313" key="1">
    <source>
        <dbReference type="EMBL" id="KAJ0210742.1"/>
    </source>
</evidence>
<organism evidence="1 2">
    <name type="scientific">Lactuca sativa</name>
    <name type="common">Garden lettuce</name>
    <dbReference type="NCBI Taxonomy" id="4236"/>
    <lineage>
        <taxon>Eukaryota</taxon>
        <taxon>Viridiplantae</taxon>
        <taxon>Streptophyta</taxon>
        <taxon>Embryophyta</taxon>
        <taxon>Tracheophyta</taxon>
        <taxon>Spermatophyta</taxon>
        <taxon>Magnoliopsida</taxon>
        <taxon>eudicotyledons</taxon>
        <taxon>Gunneridae</taxon>
        <taxon>Pentapetalae</taxon>
        <taxon>asterids</taxon>
        <taxon>campanulids</taxon>
        <taxon>Asterales</taxon>
        <taxon>Asteraceae</taxon>
        <taxon>Cichorioideae</taxon>
        <taxon>Cichorieae</taxon>
        <taxon>Lactucinae</taxon>
        <taxon>Lactuca</taxon>
    </lineage>
</organism>
<sequence length="82" mass="9294">MVELHESKRDPGRREEGGREPLVIQELALDPELVGLFKALVEPFRVRSPDLKLLLQIKVCFDLENHKVSVLGVLVKHACLEP</sequence>
<keyword evidence="2" id="KW-1185">Reference proteome</keyword>
<protein>
    <submittedName>
        <fullName evidence="1">Uncharacterized protein</fullName>
    </submittedName>
</protein>
<dbReference type="AlphaFoldDB" id="A0A9R1VNK7"/>
<comment type="caution">
    <text evidence="1">The sequence shown here is derived from an EMBL/GenBank/DDBJ whole genome shotgun (WGS) entry which is preliminary data.</text>
</comment>
<accession>A0A9R1VNK7</accession>
<evidence type="ECO:0000313" key="2">
    <source>
        <dbReference type="Proteomes" id="UP000235145"/>
    </source>
</evidence>
<gene>
    <name evidence="1" type="ORF">LSAT_V11C400167730</name>
</gene>
<dbReference type="EMBL" id="NBSK02000004">
    <property type="protein sequence ID" value="KAJ0210742.1"/>
    <property type="molecule type" value="Genomic_DNA"/>
</dbReference>
<dbReference type="Proteomes" id="UP000235145">
    <property type="component" value="Unassembled WGS sequence"/>
</dbReference>
<proteinExistence type="predicted"/>